<dbReference type="Proteomes" id="UP000187185">
    <property type="component" value="Chromosome"/>
</dbReference>
<dbReference type="RefSeq" id="WP_076691086.1">
    <property type="nucleotide sequence ID" value="NZ_CP018762.1"/>
</dbReference>
<dbReference type="EMBL" id="CP018762">
    <property type="protein sequence ID" value="APZ34756.1"/>
    <property type="molecule type" value="Genomic_DNA"/>
</dbReference>
<accession>A0A1P8U9L2</accession>
<sequence length="221" mass="23751">MPTTKHILVYSDSLTWGIVPTTRQRLPFEERWPGVLHAVLNAGGDDRIRLTEDCLNGRRTAFDDPYKPGRNALSGIQQVIEARSPLDLVILLLGTNDFQSMHQHTPWHSAMGIAALIDAIRRAPIEPGMPIPPILVVAPPQLDNPRGPIGPKFVGGDIAARGLAQAIRHVCEDAGGVFFDSNTIITSSTHDGVHLDADQHHALGVALAPVVAGVMADRDAG</sequence>
<keyword evidence="3" id="KW-1185">Reference proteome</keyword>
<dbReference type="Gene3D" id="3.40.50.1110">
    <property type="entry name" value="SGNH hydrolase"/>
    <property type="match status" value="1"/>
</dbReference>
<evidence type="ECO:0000259" key="1">
    <source>
        <dbReference type="Pfam" id="PF13472"/>
    </source>
</evidence>
<dbReference type="InterPro" id="IPR036514">
    <property type="entry name" value="SGNH_hydro_sf"/>
</dbReference>
<evidence type="ECO:0000313" key="2">
    <source>
        <dbReference type="EMBL" id="APZ34756.1"/>
    </source>
</evidence>
<organism evidence="2 3">
    <name type="scientific">Microbacterium aurum</name>
    <dbReference type="NCBI Taxonomy" id="36805"/>
    <lineage>
        <taxon>Bacteria</taxon>
        <taxon>Bacillati</taxon>
        <taxon>Actinomycetota</taxon>
        <taxon>Actinomycetes</taxon>
        <taxon>Micrococcales</taxon>
        <taxon>Microbacteriaceae</taxon>
        <taxon>Microbacterium</taxon>
    </lineage>
</organism>
<feature type="domain" description="SGNH hydrolase-type esterase" evidence="1">
    <location>
        <begin position="12"/>
        <end position="199"/>
    </location>
</feature>
<dbReference type="Pfam" id="PF13472">
    <property type="entry name" value="Lipase_GDSL_2"/>
    <property type="match status" value="1"/>
</dbReference>
<dbReference type="SUPFAM" id="SSF52266">
    <property type="entry name" value="SGNH hydrolase"/>
    <property type="match status" value="1"/>
</dbReference>
<dbReference type="STRING" id="36805.BOH66_11250"/>
<gene>
    <name evidence="2" type="ORF">BOH66_11250</name>
</gene>
<protein>
    <submittedName>
        <fullName evidence="2">GDSL family lipase</fullName>
    </submittedName>
</protein>
<dbReference type="AlphaFoldDB" id="A0A1P8U9L2"/>
<reference evidence="2 3" key="1">
    <citation type="submission" date="2016-12" db="EMBL/GenBank/DDBJ databases">
        <title>Complete genome sequence of Microbacterium aurum KACC 15219.</title>
        <authorList>
            <person name="Jung Y."/>
            <person name="Shin J.-H."/>
            <person name="Lee Y.-J."/>
            <person name="Yi H."/>
            <person name="Bahn Y.-S."/>
            <person name="Kim J.F."/>
            <person name="Lee D.-W."/>
        </authorList>
    </citation>
    <scope>NUCLEOTIDE SEQUENCE [LARGE SCALE GENOMIC DNA]</scope>
    <source>
        <strain evidence="2 3">KACC 15219</strain>
    </source>
</reference>
<evidence type="ECO:0000313" key="3">
    <source>
        <dbReference type="Proteomes" id="UP000187185"/>
    </source>
</evidence>
<name>A0A1P8U9L2_9MICO</name>
<dbReference type="OrthoDB" id="164654at2"/>
<dbReference type="InterPro" id="IPR013830">
    <property type="entry name" value="SGNH_hydro"/>
</dbReference>
<dbReference type="CDD" id="cd01839">
    <property type="entry name" value="SGNH_arylesterase_like"/>
    <property type="match status" value="1"/>
</dbReference>
<proteinExistence type="predicted"/>
<dbReference type="KEGG" id="maur:BOH66_11250"/>